<dbReference type="Proteomes" id="UP000693898">
    <property type="component" value="Segment"/>
</dbReference>
<keyword evidence="2" id="KW-1185">Reference proteome</keyword>
<proteinExistence type="predicted"/>
<dbReference type="GeneID" id="80832426"/>
<protein>
    <submittedName>
        <fullName evidence="1">Uncharacterized protein</fullName>
    </submittedName>
</protein>
<dbReference type="Pfam" id="PF22758">
    <property type="entry name" value="Phage_cement"/>
    <property type="match status" value="1"/>
</dbReference>
<dbReference type="EMBL" id="MZ336020">
    <property type="protein sequence ID" value="QWY14089.1"/>
    <property type="molecule type" value="Genomic_DNA"/>
</dbReference>
<reference evidence="1" key="1">
    <citation type="submission" date="2021-06" db="EMBL/GenBank/DDBJ databases">
        <authorList>
            <person name="Le T.D."/>
        </authorList>
    </citation>
    <scope>NUCLEOTIDE SEQUENCE</scope>
</reference>
<accession>A0A8F3C966</accession>
<name>A0A8F3C966_9CAUD</name>
<dbReference type="RefSeq" id="YP_010845274.1">
    <property type="nucleotide sequence ID" value="NC_079187.1"/>
</dbReference>
<organism evidence="1 2">
    <name type="scientific">Aeromonas phage pAh6.2TG</name>
    <dbReference type="NCBI Taxonomy" id="2849625"/>
    <lineage>
        <taxon>Viruses</taxon>
        <taxon>Duplodnaviria</taxon>
        <taxon>Heunggongvirae</taxon>
        <taxon>Uroviricota</taxon>
        <taxon>Caudoviricetes</taxon>
        <taxon>Chaseviridae</taxon>
        <taxon>Nefertitivirinae</taxon>
        <taxon>Phayathaivirus</taxon>
        <taxon>Phayathaivirus pAh62TG</taxon>
    </lineage>
</organism>
<evidence type="ECO:0000313" key="1">
    <source>
        <dbReference type="EMBL" id="QWY14089.1"/>
    </source>
</evidence>
<evidence type="ECO:0000313" key="2">
    <source>
        <dbReference type="Proteomes" id="UP000693898"/>
    </source>
</evidence>
<sequence length="169" mass="17494">MPVQQYKINTRDALPGQLYGLQQTRADIQTAFVEDADGIGFGVACKVGVGPRGVKLGGAAHVAGISVRQIDREPLNRPSDGTIVFKKGEALPLLSDGRINVRVAKAGTMKRGEPVFVDAATGEFGATGTLKCTNVVWGLSGTVAMGDVVHVVITNADVAAPAAPLSAEK</sequence>
<dbReference type="KEGG" id="vg:80832426"/>
<dbReference type="InterPro" id="IPR054438">
    <property type="entry name" value="Struct_cement_gp24/gp6"/>
</dbReference>